<dbReference type="GO" id="GO:0009243">
    <property type="term" value="P:O antigen biosynthetic process"/>
    <property type="evidence" value="ECO:0007669"/>
    <property type="project" value="UniProtKB-UniPathway"/>
</dbReference>
<dbReference type="GO" id="GO:0008831">
    <property type="term" value="F:dTDP-4-dehydrorhamnose reductase activity"/>
    <property type="evidence" value="ECO:0007669"/>
    <property type="project" value="UniProtKB-EC"/>
</dbReference>
<keyword evidence="9" id="KW-1185">Reference proteome</keyword>
<comment type="pathway">
    <text evidence="1 6">Carbohydrate biosynthesis; dTDP-L-rhamnose biosynthesis.</text>
</comment>
<dbReference type="RefSeq" id="WP_114834140.1">
    <property type="nucleotide sequence ID" value="NZ_LR699114.1"/>
</dbReference>
<accession>A0A370GQM8</accession>
<comment type="cofactor">
    <cofactor evidence="6">
        <name>Mg(2+)</name>
        <dbReference type="ChEBI" id="CHEBI:18420"/>
    </cofactor>
    <text evidence="6">Binds 1 Mg(2+) ion per monomer.</text>
</comment>
<evidence type="ECO:0000313" key="9">
    <source>
        <dbReference type="Proteomes" id="UP000254720"/>
    </source>
</evidence>
<evidence type="ECO:0000256" key="5">
    <source>
        <dbReference type="ARBA" id="ARBA00048200"/>
    </source>
</evidence>
<evidence type="ECO:0000259" key="7">
    <source>
        <dbReference type="Pfam" id="PF04321"/>
    </source>
</evidence>
<dbReference type="CDD" id="cd05254">
    <property type="entry name" value="dTDP_HR_like_SDR_e"/>
    <property type="match status" value="1"/>
</dbReference>
<proteinExistence type="inferred from homology"/>
<dbReference type="NCBIfam" id="TIGR01214">
    <property type="entry name" value="rmlD"/>
    <property type="match status" value="1"/>
</dbReference>
<evidence type="ECO:0000256" key="6">
    <source>
        <dbReference type="RuleBase" id="RU364082"/>
    </source>
</evidence>
<dbReference type="Proteomes" id="UP000254720">
    <property type="component" value="Unassembled WGS sequence"/>
</dbReference>
<comment type="caution">
    <text evidence="8">The sequence shown here is derived from an EMBL/GenBank/DDBJ whole genome shotgun (WGS) entry which is preliminary data.</text>
</comment>
<dbReference type="Gene3D" id="3.90.25.10">
    <property type="entry name" value="UDP-galactose 4-epimerase, domain 1"/>
    <property type="match status" value="1"/>
</dbReference>
<evidence type="ECO:0000256" key="2">
    <source>
        <dbReference type="ARBA" id="ARBA00010944"/>
    </source>
</evidence>
<comment type="similarity">
    <text evidence="2 6">Belongs to the dTDP-4-dehydrorhamnose reductase family.</text>
</comment>
<keyword evidence="6" id="KW-0560">Oxidoreductase</keyword>
<organism evidence="8 9">
    <name type="scientific">Aquicella lusitana</name>
    <dbReference type="NCBI Taxonomy" id="254246"/>
    <lineage>
        <taxon>Bacteria</taxon>
        <taxon>Pseudomonadati</taxon>
        <taxon>Pseudomonadota</taxon>
        <taxon>Gammaproteobacteria</taxon>
        <taxon>Legionellales</taxon>
        <taxon>Coxiellaceae</taxon>
        <taxon>Aquicella</taxon>
    </lineage>
</organism>
<comment type="function">
    <text evidence="6">Catalyzes the reduction of dTDP-6-deoxy-L-lyxo-4-hexulose to yield dTDP-L-rhamnose.</text>
</comment>
<dbReference type="InterPro" id="IPR036291">
    <property type="entry name" value="NAD(P)-bd_dom_sf"/>
</dbReference>
<reference evidence="8 9" key="1">
    <citation type="submission" date="2018-07" db="EMBL/GenBank/DDBJ databases">
        <title>Genomic Encyclopedia of Type Strains, Phase IV (KMG-IV): sequencing the most valuable type-strain genomes for metagenomic binning, comparative biology and taxonomic classification.</title>
        <authorList>
            <person name="Goeker M."/>
        </authorList>
    </citation>
    <scope>NUCLEOTIDE SEQUENCE [LARGE SCALE GENOMIC DNA]</scope>
    <source>
        <strain evidence="8 9">DSM 16500</strain>
    </source>
</reference>
<dbReference type="EC" id="1.1.1.133" evidence="3 6"/>
<dbReference type="InterPro" id="IPR029903">
    <property type="entry name" value="RmlD-like-bd"/>
</dbReference>
<dbReference type="PANTHER" id="PTHR10491:SF4">
    <property type="entry name" value="METHIONINE ADENOSYLTRANSFERASE 2 SUBUNIT BETA"/>
    <property type="match status" value="1"/>
</dbReference>
<evidence type="ECO:0000256" key="1">
    <source>
        <dbReference type="ARBA" id="ARBA00004781"/>
    </source>
</evidence>
<dbReference type="Pfam" id="PF04321">
    <property type="entry name" value="RmlD_sub_bind"/>
    <property type="match status" value="1"/>
</dbReference>
<sequence length="295" mass="32358">MKTYSLKLLVTGGEGQVAQALCRHAVAGKFQIHALSHSEMDISQPSSIERVLTAQMPDCVINTAAYTAVDRAEAERGKADQANVLGAKHIAHACSKHRIPLIHLSTDYLFDGTKTAPYAEEDDVNPINHYGKSKWLGEEAVREACDSHIILRVSGVFSEHKTNFLKSILRLAQEKGQLNIVADQLTCPTYAGDIALAIFSIIEKFSQWGTFHYCSAPAVSWHAFASAIIETASRHMSLSVKKINAISTAEYPVAAKRPAYSVLDCSKIKKLYHIEQPSWQSGIERALNGLIHSSS</sequence>
<dbReference type="Gene3D" id="3.40.50.720">
    <property type="entry name" value="NAD(P)-binding Rossmann-like Domain"/>
    <property type="match status" value="1"/>
</dbReference>
<dbReference type="OrthoDB" id="9803892at2"/>
<keyword evidence="6" id="KW-0521">NADP</keyword>
<gene>
    <name evidence="8" type="ORF">C8D86_10846</name>
</gene>
<dbReference type="InterPro" id="IPR005913">
    <property type="entry name" value="dTDP_dehydrorham_reduct"/>
</dbReference>
<protein>
    <recommendedName>
        <fullName evidence="4 6">dTDP-4-dehydrorhamnose reductase</fullName>
        <ecNumber evidence="3 6">1.1.1.133</ecNumber>
    </recommendedName>
</protein>
<dbReference type="GO" id="GO:0019305">
    <property type="term" value="P:dTDP-rhamnose biosynthetic process"/>
    <property type="evidence" value="ECO:0007669"/>
    <property type="project" value="UniProtKB-UniPathway"/>
</dbReference>
<feature type="domain" description="RmlD-like substrate binding" evidence="7">
    <location>
        <begin position="7"/>
        <end position="288"/>
    </location>
</feature>
<dbReference type="UniPathway" id="UPA00124"/>
<dbReference type="SUPFAM" id="SSF51735">
    <property type="entry name" value="NAD(P)-binding Rossmann-fold domains"/>
    <property type="match status" value="1"/>
</dbReference>
<dbReference type="PANTHER" id="PTHR10491">
    <property type="entry name" value="DTDP-4-DEHYDRORHAMNOSE REDUCTASE"/>
    <property type="match status" value="1"/>
</dbReference>
<comment type="catalytic activity">
    <reaction evidence="5 6">
        <text>dTDP-beta-L-rhamnose + NADP(+) = dTDP-4-dehydro-beta-L-rhamnose + NADPH + H(+)</text>
        <dbReference type="Rhea" id="RHEA:21796"/>
        <dbReference type="ChEBI" id="CHEBI:15378"/>
        <dbReference type="ChEBI" id="CHEBI:57510"/>
        <dbReference type="ChEBI" id="CHEBI:57783"/>
        <dbReference type="ChEBI" id="CHEBI:58349"/>
        <dbReference type="ChEBI" id="CHEBI:62830"/>
        <dbReference type="EC" id="1.1.1.133"/>
    </reaction>
</comment>
<evidence type="ECO:0000313" key="8">
    <source>
        <dbReference type="EMBL" id="RDI44794.1"/>
    </source>
</evidence>
<evidence type="ECO:0000256" key="4">
    <source>
        <dbReference type="ARBA" id="ARBA00017099"/>
    </source>
</evidence>
<evidence type="ECO:0000256" key="3">
    <source>
        <dbReference type="ARBA" id="ARBA00012929"/>
    </source>
</evidence>
<dbReference type="AlphaFoldDB" id="A0A370GQM8"/>
<name>A0A370GQM8_9COXI</name>
<dbReference type="UniPathway" id="UPA00281"/>
<dbReference type="EMBL" id="QQAX01000008">
    <property type="protein sequence ID" value="RDI44794.1"/>
    <property type="molecule type" value="Genomic_DNA"/>
</dbReference>